<gene>
    <name evidence="4" type="ORF">AMON00008_LOCUS6588</name>
</gene>
<dbReference type="Gene3D" id="3.30.70.330">
    <property type="match status" value="1"/>
</dbReference>
<dbReference type="InterPro" id="IPR007201">
    <property type="entry name" value="Mei2-like_Rrm_C"/>
</dbReference>
<evidence type="ECO:0000256" key="2">
    <source>
        <dbReference type="SAM" id="MobiDB-lite"/>
    </source>
</evidence>
<keyword evidence="1" id="KW-0694">RNA-binding</keyword>
<reference evidence="4" key="1">
    <citation type="submission" date="2021-01" db="EMBL/GenBank/DDBJ databases">
        <authorList>
            <person name="Corre E."/>
            <person name="Pelletier E."/>
            <person name="Niang G."/>
            <person name="Scheremetjew M."/>
            <person name="Finn R."/>
            <person name="Kale V."/>
            <person name="Holt S."/>
            <person name="Cochrane G."/>
            <person name="Meng A."/>
            <person name="Brown T."/>
            <person name="Cohen L."/>
        </authorList>
    </citation>
    <scope>NUCLEOTIDE SEQUENCE</scope>
    <source>
        <strain evidence="4">CCMP3105</strain>
    </source>
</reference>
<sequence length="444" mass="46239">MAEMECFPEVRVAVKNTFLVFAEEAEEPQPRAPHSQTDSAVLLTNPPRGEGCFLVRRQALPLLEVSSHSVPLAAPGSAAPLAAPPPGAPYGLPVFPGLIPGSAPLPSGPFGMSELLWSVPAAPPPPGPQVPPVRVGAALGAAPPPPGPPGVPVLAWAESAPGAAQPPHCPHALSVLPGTAPSAAPPPLLPHGVPLVLGTVSGLAPPLAVPTSTPARAGVAPGAAPSPPALHILAAPSGTLPGAAPQRSAAGGLPVLLGAACEQGQRMEACPAEGKPRPKEPESDSAESIQGEAERSTVMLRNLPNDYTRTMVADLLEAFGFAGRYNFLYLPSDMSRRAGLGYAFVNMVSPADAELVRSRLEGFRRWSVPSSKVCSVGWSVPCQGLEANIERYRNSPIMHSSVPDEFKPIVLLDGKRVQFPRPTKKLRKPDLAFHDRRRGHCPFA</sequence>
<dbReference type="InterPro" id="IPR035979">
    <property type="entry name" value="RBD_domain_sf"/>
</dbReference>
<dbReference type="EMBL" id="HBNR01010056">
    <property type="protein sequence ID" value="CAE4566969.1"/>
    <property type="molecule type" value="Transcribed_RNA"/>
</dbReference>
<evidence type="ECO:0000256" key="1">
    <source>
        <dbReference type="PROSITE-ProRule" id="PRU00176"/>
    </source>
</evidence>
<evidence type="ECO:0000259" key="3">
    <source>
        <dbReference type="PROSITE" id="PS50102"/>
    </source>
</evidence>
<dbReference type="GO" id="GO:0003723">
    <property type="term" value="F:RNA binding"/>
    <property type="evidence" value="ECO:0007669"/>
    <property type="project" value="UniProtKB-UniRule"/>
</dbReference>
<dbReference type="InterPro" id="IPR000504">
    <property type="entry name" value="RRM_dom"/>
</dbReference>
<organism evidence="4">
    <name type="scientific">Alexandrium monilatum</name>
    <dbReference type="NCBI Taxonomy" id="311494"/>
    <lineage>
        <taxon>Eukaryota</taxon>
        <taxon>Sar</taxon>
        <taxon>Alveolata</taxon>
        <taxon>Dinophyceae</taxon>
        <taxon>Gonyaulacales</taxon>
        <taxon>Pyrocystaceae</taxon>
        <taxon>Alexandrium</taxon>
    </lineage>
</organism>
<dbReference type="InterPro" id="IPR012677">
    <property type="entry name" value="Nucleotide-bd_a/b_plait_sf"/>
</dbReference>
<proteinExistence type="predicted"/>
<dbReference type="PROSITE" id="PS50102">
    <property type="entry name" value="RRM"/>
    <property type="match status" value="1"/>
</dbReference>
<dbReference type="AlphaFoldDB" id="A0A7S4PYY7"/>
<name>A0A7S4PYY7_9DINO</name>
<dbReference type="SUPFAM" id="SSF54928">
    <property type="entry name" value="RNA-binding domain, RBD"/>
    <property type="match status" value="1"/>
</dbReference>
<protein>
    <recommendedName>
        <fullName evidence="3">RRM domain-containing protein</fullName>
    </recommendedName>
</protein>
<feature type="region of interest" description="Disordered" evidence="2">
    <location>
        <begin position="267"/>
        <end position="297"/>
    </location>
</feature>
<feature type="domain" description="RRM" evidence="3">
    <location>
        <begin position="296"/>
        <end position="373"/>
    </location>
</feature>
<dbReference type="Pfam" id="PF04059">
    <property type="entry name" value="RRM_2"/>
    <property type="match status" value="1"/>
</dbReference>
<evidence type="ECO:0000313" key="4">
    <source>
        <dbReference type="EMBL" id="CAE4566969.1"/>
    </source>
</evidence>
<accession>A0A7S4PYY7</accession>